<dbReference type="GO" id="GO:0005524">
    <property type="term" value="F:ATP binding"/>
    <property type="evidence" value="ECO:0007669"/>
    <property type="project" value="UniProtKB-KW"/>
</dbReference>
<dbReference type="AlphaFoldDB" id="A0A1X4XX85"/>
<dbReference type="SMART" id="SM00845">
    <property type="entry name" value="GatB_Yqey"/>
    <property type="match status" value="1"/>
</dbReference>
<protein>
    <recommendedName>
        <fullName evidence="3 11">Aspartyl/glutamyl-tRNA(Asn/Gln) amidotransferase subunit B</fullName>
        <shortName evidence="11">Asp/Glu-ADT subunit B</shortName>
        <ecNumber evidence="11">6.3.5.-</ecNumber>
    </recommendedName>
</protein>
<dbReference type="SUPFAM" id="SSF55931">
    <property type="entry name" value="Glutamine synthetase/guanido kinase"/>
    <property type="match status" value="1"/>
</dbReference>
<dbReference type="NCBIfam" id="TIGR00133">
    <property type="entry name" value="gatB"/>
    <property type="match status" value="1"/>
</dbReference>
<dbReference type="InterPro" id="IPR042114">
    <property type="entry name" value="GatB_C_1"/>
</dbReference>
<keyword evidence="4 11" id="KW-0436">Ligase</keyword>
<dbReference type="Proteomes" id="UP000194141">
    <property type="component" value="Unassembled WGS sequence"/>
</dbReference>
<dbReference type="PANTHER" id="PTHR11659">
    <property type="entry name" value="GLUTAMYL-TRNA GLN AMIDOTRANSFERASE SUBUNIT B MITOCHONDRIAL AND PROKARYOTIC PET112-RELATED"/>
    <property type="match status" value="1"/>
</dbReference>
<dbReference type="FunFam" id="1.10.10.410:FF:000001">
    <property type="entry name" value="Aspartyl/glutamyl-tRNA(Asn/Gln) amidotransferase subunit B"/>
    <property type="match status" value="1"/>
</dbReference>
<dbReference type="Pfam" id="PF02637">
    <property type="entry name" value="GatB_Yqey"/>
    <property type="match status" value="1"/>
</dbReference>
<dbReference type="HAMAP" id="MF_00121">
    <property type="entry name" value="GatB"/>
    <property type="match status" value="1"/>
</dbReference>
<comment type="caution">
    <text evidence="13">The sequence shown here is derived from an EMBL/GenBank/DDBJ whole genome shotgun (WGS) entry which is preliminary data.</text>
</comment>
<dbReference type="Pfam" id="PF02934">
    <property type="entry name" value="GatB_N"/>
    <property type="match status" value="1"/>
</dbReference>
<name>A0A1X4XX85_9BACT</name>
<proteinExistence type="inferred from homology"/>
<dbReference type="SUPFAM" id="SSF89095">
    <property type="entry name" value="GatB/YqeY motif"/>
    <property type="match status" value="1"/>
</dbReference>
<dbReference type="Gene3D" id="1.10.150.380">
    <property type="entry name" value="GatB domain, N-terminal subdomain"/>
    <property type="match status" value="1"/>
</dbReference>
<dbReference type="GO" id="GO:0050567">
    <property type="term" value="F:glutaminyl-tRNA synthase (glutamine-hydrolyzing) activity"/>
    <property type="evidence" value="ECO:0007669"/>
    <property type="project" value="UniProtKB-UniRule"/>
</dbReference>
<keyword evidence="13" id="KW-0808">Transferase</keyword>
<evidence type="ECO:0000256" key="8">
    <source>
        <dbReference type="ARBA" id="ARBA00024799"/>
    </source>
</evidence>
<evidence type="ECO:0000256" key="9">
    <source>
        <dbReference type="ARBA" id="ARBA00047380"/>
    </source>
</evidence>
<evidence type="ECO:0000256" key="6">
    <source>
        <dbReference type="ARBA" id="ARBA00022840"/>
    </source>
</evidence>
<keyword evidence="6 11" id="KW-0067">ATP-binding</keyword>
<dbReference type="GO" id="GO:0050566">
    <property type="term" value="F:asparaginyl-tRNA synthase (glutamine-hydrolyzing) activity"/>
    <property type="evidence" value="ECO:0007669"/>
    <property type="project" value="RHEA"/>
</dbReference>
<dbReference type="InterPro" id="IPR014746">
    <property type="entry name" value="Gln_synth/guanido_kin_cat_dom"/>
</dbReference>
<dbReference type="NCBIfam" id="NF004015">
    <property type="entry name" value="PRK05477.1-5"/>
    <property type="match status" value="1"/>
</dbReference>
<evidence type="ECO:0000256" key="7">
    <source>
        <dbReference type="ARBA" id="ARBA00022917"/>
    </source>
</evidence>
<dbReference type="NCBIfam" id="NF004014">
    <property type="entry name" value="PRK05477.1-4"/>
    <property type="match status" value="1"/>
</dbReference>
<dbReference type="PROSITE" id="PS01234">
    <property type="entry name" value="GATB"/>
    <property type="match status" value="1"/>
</dbReference>
<dbReference type="InterPro" id="IPR017959">
    <property type="entry name" value="Asn/Gln-tRNA_amidoTrfase_suB/E"/>
</dbReference>
<dbReference type="EMBL" id="MDSU01000018">
    <property type="protein sequence ID" value="OSS42143.1"/>
    <property type="molecule type" value="Genomic_DNA"/>
</dbReference>
<dbReference type="InterPro" id="IPR003789">
    <property type="entry name" value="Asn/Gln_tRNA_amidoTrase-B-like"/>
</dbReference>
<comment type="catalytic activity">
    <reaction evidence="10 11">
        <text>L-glutamyl-tRNA(Gln) + L-glutamine + ATP + H2O = L-glutaminyl-tRNA(Gln) + L-glutamate + ADP + phosphate + H(+)</text>
        <dbReference type="Rhea" id="RHEA:17521"/>
        <dbReference type="Rhea" id="RHEA-COMP:9681"/>
        <dbReference type="Rhea" id="RHEA-COMP:9684"/>
        <dbReference type="ChEBI" id="CHEBI:15377"/>
        <dbReference type="ChEBI" id="CHEBI:15378"/>
        <dbReference type="ChEBI" id="CHEBI:29985"/>
        <dbReference type="ChEBI" id="CHEBI:30616"/>
        <dbReference type="ChEBI" id="CHEBI:43474"/>
        <dbReference type="ChEBI" id="CHEBI:58359"/>
        <dbReference type="ChEBI" id="CHEBI:78520"/>
        <dbReference type="ChEBI" id="CHEBI:78521"/>
        <dbReference type="ChEBI" id="CHEBI:456216"/>
    </reaction>
</comment>
<keyword evidence="7 11" id="KW-0648">Protein biosynthesis</keyword>
<reference evidence="13 14" key="1">
    <citation type="journal article" date="2017" name="Front. Microbiol.">
        <title>Genome Sequence of Desulfurella amilsii Strain TR1 and Comparative Genomics of Desulfurellaceae Family.</title>
        <authorList>
            <person name="Florentino A.P."/>
            <person name="Stams A.J."/>
            <person name="Sanchez-Andrea I."/>
        </authorList>
    </citation>
    <scope>NUCLEOTIDE SEQUENCE [LARGE SCALE GENOMIC DNA]</scope>
    <source>
        <strain evidence="13 14">TR1</strain>
    </source>
</reference>
<keyword evidence="5 11" id="KW-0547">Nucleotide-binding</keyword>
<evidence type="ECO:0000313" key="14">
    <source>
        <dbReference type="Proteomes" id="UP000194141"/>
    </source>
</evidence>
<evidence type="ECO:0000256" key="4">
    <source>
        <dbReference type="ARBA" id="ARBA00022598"/>
    </source>
</evidence>
<organism evidence="13 14">
    <name type="scientific">Desulfurella amilsii</name>
    <dbReference type="NCBI Taxonomy" id="1562698"/>
    <lineage>
        <taxon>Bacteria</taxon>
        <taxon>Pseudomonadati</taxon>
        <taxon>Campylobacterota</taxon>
        <taxon>Desulfurellia</taxon>
        <taxon>Desulfurellales</taxon>
        <taxon>Desulfurellaceae</taxon>
        <taxon>Desulfurella</taxon>
    </lineage>
</organism>
<dbReference type="GO" id="GO:0070681">
    <property type="term" value="P:glutaminyl-tRNAGln biosynthesis via transamidation"/>
    <property type="evidence" value="ECO:0007669"/>
    <property type="project" value="TreeGrafter"/>
</dbReference>
<comment type="catalytic activity">
    <reaction evidence="9 11">
        <text>L-aspartyl-tRNA(Asn) + L-glutamine + ATP + H2O = L-asparaginyl-tRNA(Asn) + L-glutamate + ADP + phosphate + 2 H(+)</text>
        <dbReference type="Rhea" id="RHEA:14513"/>
        <dbReference type="Rhea" id="RHEA-COMP:9674"/>
        <dbReference type="Rhea" id="RHEA-COMP:9677"/>
        <dbReference type="ChEBI" id="CHEBI:15377"/>
        <dbReference type="ChEBI" id="CHEBI:15378"/>
        <dbReference type="ChEBI" id="CHEBI:29985"/>
        <dbReference type="ChEBI" id="CHEBI:30616"/>
        <dbReference type="ChEBI" id="CHEBI:43474"/>
        <dbReference type="ChEBI" id="CHEBI:58359"/>
        <dbReference type="ChEBI" id="CHEBI:78515"/>
        <dbReference type="ChEBI" id="CHEBI:78516"/>
        <dbReference type="ChEBI" id="CHEBI:456216"/>
    </reaction>
</comment>
<keyword evidence="14" id="KW-1185">Reference proteome</keyword>
<evidence type="ECO:0000259" key="12">
    <source>
        <dbReference type="SMART" id="SM00845"/>
    </source>
</evidence>
<evidence type="ECO:0000256" key="11">
    <source>
        <dbReference type="HAMAP-Rule" id="MF_00121"/>
    </source>
</evidence>
<evidence type="ECO:0000256" key="2">
    <source>
        <dbReference type="ARBA" id="ARBA00011123"/>
    </source>
</evidence>
<comment type="function">
    <text evidence="8 11">Allows the formation of correctly charged Asn-tRNA(Asn) or Gln-tRNA(Gln) through the transamidation of misacylated Asp-tRNA(Asn) or Glu-tRNA(Gln) in organisms which lack either or both of asparaginyl-tRNA or glutaminyl-tRNA synthetases. The reaction takes place in the presence of glutamine and ATP through an activated phospho-Asp-tRNA(Asn) or phospho-Glu-tRNA(Gln).</text>
</comment>
<dbReference type="InterPro" id="IPR023168">
    <property type="entry name" value="GatB_Yqey_C_2"/>
</dbReference>
<feature type="domain" description="Asn/Gln amidotransferase" evidence="12">
    <location>
        <begin position="325"/>
        <end position="471"/>
    </location>
</feature>
<dbReference type="GO" id="GO:0006412">
    <property type="term" value="P:translation"/>
    <property type="evidence" value="ECO:0007669"/>
    <property type="project" value="UniProtKB-UniRule"/>
</dbReference>
<dbReference type="InterPro" id="IPR006075">
    <property type="entry name" value="Asn/Gln-tRNA_Trfase_suB/E_cat"/>
</dbReference>
<gene>
    <name evidence="11" type="primary">gatB</name>
    <name evidence="13" type="ORF">DESAMIL20_1696</name>
</gene>
<evidence type="ECO:0000313" key="13">
    <source>
        <dbReference type="EMBL" id="OSS42143.1"/>
    </source>
</evidence>
<evidence type="ECO:0000256" key="10">
    <source>
        <dbReference type="ARBA" id="ARBA00047913"/>
    </source>
</evidence>
<dbReference type="GO" id="GO:0016740">
    <property type="term" value="F:transferase activity"/>
    <property type="evidence" value="ECO:0007669"/>
    <property type="project" value="UniProtKB-KW"/>
</dbReference>
<comment type="subunit">
    <text evidence="2 11">Heterotrimer of A, B and C subunits.</text>
</comment>
<dbReference type="STRING" id="1562698.DESAMIL20_1696"/>
<dbReference type="PANTHER" id="PTHR11659:SF0">
    <property type="entry name" value="GLUTAMYL-TRNA(GLN) AMIDOTRANSFERASE SUBUNIT B, MITOCHONDRIAL"/>
    <property type="match status" value="1"/>
</dbReference>
<dbReference type="Gene3D" id="1.10.10.410">
    <property type="match status" value="1"/>
</dbReference>
<sequence>MKFEPTIGLEVHIQLLTDSKIFCSCSTKFGSLPNENVCPVCLGMPGVLPVLNKKVVEFALRLGLALNCTINKYSVMARKNYFYPDLPKNYQISQYELPILTGGYVEIEDENGFKKIPLERIHIEEDAGKTIHTSNSSLIDYNRTGTALLEIVSKPAIETPRQAYEYLRSLRRIVRYLGICDGNMEEGSLRCDANISIKPKGQKELGTKVEVKNMNSFKHVEKALEYEWNRQIQAVMDNQSIIQETRLFDEKTLTTKSMRSKEEAYEYRYFPDPDLVPISINDDFTQSVKGNLPELPFEKMQRFVKHYSIKEEDAKTLVESKDIADYYEESAKLSNPKAACNWILTEVLGYLNKENKDITQCKIKPANLAELINLVENNVISGKIAKEVFAKMYENALSPKVIIEKENLVLIQDTSIIEKALDEAIASNPKAVEQYKTGKKNTIGFFVGAVMKATKGKADPKIVNELIIKKLGDI</sequence>
<evidence type="ECO:0000256" key="1">
    <source>
        <dbReference type="ARBA" id="ARBA00005306"/>
    </source>
</evidence>
<dbReference type="RefSeq" id="WP_086034411.1">
    <property type="nucleotide sequence ID" value="NZ_MDSU01000018.1"/>
</dbReference>
<dbReference type="InterPro" id="IPR017958">
    <property type="entry name" value="Gln-tRNA_amidoTrfase_suB_CS"/>
</dbReference>
<dbReference type="InterPro" id="IPR004413">
    <property type="entry name" value="GatB"/>
</dbReference>
<evidence type="ECO:0000256" key="5">
    <source>
        <dbReference type="ARBA" id="ARBA00022741"/>
    </source>
</evidence>
<evidence type="ECO:0000256" key="3">
    <source>
        <dbReference type="ARBA" id="ARBA00016923"/>
    </source>
</evidence>
<dbReference type="InterPro" id="IPR018027">
    <property type="entry name" value="Asn/Gln_amidotransferase"/>
</dbReference>
<dbReference type="OrthoDB" id="9804078at2"/>
<comment type="similarity">
    <text evidence="1 11">Belongs to the GatB/GatE family. GatB subfamily.</text>
</comment>
<dbReference type="NCBIfam" id="NF004012">
    <property type="entry name" value="PRK05477.1-2"/>
    <property type="match status" value="1"/>
</dbReference>
<dbReference type="EC" id="6.3.5.-" evidence="11"/>
<accession>A0A1X4XX85</accession>